<evidence type="ECO:0000259" key="2">
    <source>
        <dbReference type="SMART" id="SM00858"/>
    </source>
</evidence>
<organism evidence="3 4">
    <name type="scientific">Caldanaerovirga acetigignens</name>
    <dbReference type="NCBI Taxonomy" id="447595"/>
    <lineage>
        <taxon>Bacteria</taxon>
        <taxon>Bacillati</taxon>
        <taxon>Bacillota</taxon>
        <taxon>Clostridia</taxon>
        <taxon>Thermosediminibacterales</taxon>
        <taxon>Thermosediminibacteraceae</taxon>
        <taxon>Caldanaerovirga</taxon>
    </lineage>
</organism>
<dbReference type="Gene3D" id="2.30.130.110">
    <property type="match status" value="1"/>
</dbReference>
<keyword evidence="1" id="KW-0456">Lyase</keyword>
<dbReference type="PANTHER" id="PTHR30536">
    <property type="entry name" value="ALTRONATE/GALACTARATE DEHYDRATASE"/>
    <property type="match status" value="1"/>
</dbReference>
<dbReference type="AlphaFoldDB" id="A0A1M7H9P1"/>
<dbReference type="RefSeq" id="WP_073254315.1">
    <property type="nucleotide sequence ID" value="NZ_FRCR01000003.1"/>
</dbReference>
<feature type="domain" description="SAF" evidence="2">
    <location>
        <begin position="12"/>
        <end position="84"/>
    </location>
</feature>
<dbReference type="CDD" id="cd11613">
    <property type="entry name" value="SAF_AH_GD"/>
    <property type="match status" value="1"/>
</dbReference>
<dbReference type="OrthoDB" id="9804574at2"/>
<name>A0A1M7H9P1_9FIRM</name>
<dbReference type="STRING" id="447595.SAMN05660826_00546"/>
<evidence type="ECO:0000256" key="1">
    <source>
        <dbReference type="ARBA" id="ARBA00023239"/>
    </source>
</evidence>
<dbReference type="InterPro" id="IPR044144">
    <property type="entry name" value="SAF_UxaA/GarD"/>
</dbReference>
<proteinExistence type="predicted"/>
<evidence type="ECO:0000313" key="3">
    <source>
        <dbReference type="EMBL" id="SHM25234.1"/>
    </source>
</evidence>
<dbReference type="Pfam" id="PF08666">
    <property type="entry name" value="SAF"/>
    <property type="match status" value="1"/>
</dbReference>
<dbReference type="InterPro" id="IPR013974">
    <property type="entry name" value="SAF"/>
</dbReference>
<dbReference type="PANTHER" id="PTHR30536:SF5">
    <property type="entry name" value="ALTRONATE DEHYDRATASE"/>
    <property type="match status" value="1"/>
</dbReference>
<reference evidence="4" key="1">
    <citation type="submission" date="2016-11" db="EMBL/GenBank/DDBJ databases">
        <authorList>
            <person name="Varghese N."/>
            <person name="Submissions S."/>
        </authorList>
    </citation>
    <scope>NUCLEOTIDE SEQUENCE [LARGE SCALE GENOMIC DNA]</scope>
    <source>
        <strain evidence="4">DSM 18802</strain>
    </source>
</reference>
<sequence length="104" mass="11507">MSKNIVIMNAKDNVATAIKNISKGEKLLEEKVLDVKTKQNIPFGHKVALRDIKKGEIVIKYGDPIGVAIKDILVGEHVHIHNMEGLRGRGDKKGGKIKECYGDF</sequence>
<dbReference type="SMART" id="SM00858">
    <property type="entry name" value="SAF"/>
    <property type="match status" value="1"/>
</dbReference>
<protein>
    <submittedName>
        <fullName evidence="3">Altronate dehydratase small subunit</fullName>
    </submittedName>
</protein>
<dbReference type="GO" id="GO:0019698">
    <property type="term" value="P:D-galacturonate catabolic process"/>
    <property type="evidence" value="ECO:0007669"/>
    <property type="project" value="TreeGrafter"/>
</dbReference>
<accession>A0A1M7H9P1</accession>
<gene>
    <name evidence="3" type="ORF">SAMN05660826_00546</name>
</gene>
<evidence type="ECO:0000313" key="4">
    <source>
        <dbReference type="Proteomes" id="UP000184375"/>
    </source>
</evidence>
<dbReference type="Proteomes" id="UP000184375">
    <property type="component" value="Unassembled WGS sequence"/>
</dbReference>
<dbReference type="InterPro" id="IPR052172">
    <property type="entry name" value="UxaA_altronate/galactarate_dh"/>
</dbReference>
<dbReference type="GO" id="GO:0016829">
    <property type="term" value="F:lyase activity"/>
    <property type="evidence" value="ECO:0007669"/>
    <property type="project" value="UniProtKB-KW"/>
</dbReference>
<keyword evidence="4" id="KW-1185">Reference proteome</keyword>
<dbReference type="EMBL" id="FRCR01000003">
    <property type="protein sequence ID" value="SHM25234.1"/>
    <property type="molecule type" value="Genomic_DNA"/>
</dbReference>